<dbReference type="PANTHER" id="PTHR38471:SF2">
    <property type="entry name" value="FOUR HELIX BUNDLE PROTEIN"/>
    <property type="match status" value="1"/>
</dbReference>
<accession>X0X1X5</accession>
<dbReference type="PANTHER" id="PTHR38471">
    <property type="entry name" value="FOUR HELIX BUNDLE PROTEIN"/>
    <property type="match status" value="1"/>
</dbReference>
<dbReference type="Gene3D" id="1.20.1440.60">
    <property type="entry name" value="23S rRNA-intervening sequence"/>
    <property type="match status" value="1"/>
</dbReference>
<dbReference type="InterPro" id="IPR036583">
    <property type="entry name" value="23S_rRNA_IVS_sf"/>
</dbReference>
<sequence length="78" mass="9140">MATGFRNLNVYKKAFALAMDIYHGSKKFPKDELYSLTTQIRKSSRSVCSNICEGYRKRLYEAHFVYKISDSDDDYLIK</sequence>
<dbReference type="Pfam" id="PF05635">
    <property type="entry name" value="23S_rRNA_IVP"/>
    <property type="match status" value="1"/>
</dbReference>
<protein>
    <recommendedName>
        <fullName evidence="2">Four helix bundle protein</fullName>
    </recommendedName>
</protein>
<dbReference type="NCBIfam" id="TIGR02436">
    <property type="entry name" value="four helix bundle protein"/>
    <property type="match status" value="1"/>
</dbReference>
<name>X0X1X5_9ZZZZ</name>
<evidence type="ECO:0008006" key="2">
    <source>
        <dbReference type="Google" id="ProtNLM"/>
    </source>
</evidence>
<evidence type="ECO:0000313" key="1">
    <source>
        <dbReference type="EMBL" id="GAG30643.1"/>
    </source>
</evidence>
<organism evidence="1">
    <name type="scientific">marine sediment metagenome</name>
    <dbReference type="NCBI Taxonomy" id="412755"/>
    <lineage>
        <taxon>unclassified sequences</taxon>
        <taxon>metagenomes</taxon>
        <taxon>ecological metagenomes</taxon>
    </lineage>
</organism>
<reference evidence="1" key="1">
    <citation type="journal article" date="2014" name="Front. Microbiol.">
        <title>High frequency of phylogenetically diverse reductive dehalogenase-homologous genes in deep subseafloor sedimentary metagenomes.</title>
        <authorList>
            <person name="Kawai M."/>
            <person name="Futagami T."/>
            <person name="Toyoda A."/>
            <person name="Takaki Y."/>
            <person name="Nishi S."/>
            <person name="Hori S."/>
            <person name="Arai W."/>
            <person name="Tsubouchi T."/>
            <person name="Morono Y."/>
            <person name="Uchiyama I."/>
            <person name="Ito T."/>
            <person name="Fujiyama A."/>
            <person name="Inagaki F."/>
            <person name="Takami H."/>
        </authorList>
    </citation>
    <scope>NUCLEOTIDE SEQUENCE</scope>
    <source>
        <strain evidence="1">Expedition CK06-06</strain>
    </source>
</reference>
<comment type="caution">
    <text evidence="1">The sequence shown here is derived from an EMBL/GenBank/DDBJ whole genome shotgun (WGS) entry which is preliminary data.</text>
</comment>
<dbReference type="SUPFAM" id="SSF158446">
    <property type="entry name" value="IVS-encoded protein-like"/>
    <property type="match status" value="1"/>
</dbReference>
<dbReference type="AlphaFoldDB" id="X0X1X5"/>
<gene>
    <name evidence="1" type="ORF">S01H1_62818</name>
</gene>
<dbReference type="EMBL" id="BARS01041290">
    <property type="protein sequence ID" value="GAG30643.1"/>
    <property type="molecule type" value="Genomic_DNA"/>
</dbReference>
<proteinExistence type="predicted"/>
<dbReference type="InterPro" id="IPR012657">
    <property type="entry name" value="23S_rRNA-intervening_sequence"/>
</dbReference>